<gene>
    <name evidence="3" type="ORF">NKR23_g9867</name>
</gene>
<name>A0AA38R5C7_9PEZI</name>
<evidence type="ECO:0000256" key="1">
    <source>
        <dbReference type="SAM" id="MobiDB-lite"/>
    </source>
</evidence>
<dbReference type="EMBL" id="JANBVO010000040">
    <property type="protein sequence ID" value="KAJ9136439.1"/>
    <property type="molecule type" value="Genomic_DNA"/>
</dbReference>
<reference evidence="3" key="1">
    <citation type="submission" date="2022-07" db="EMBL/GenBank/DDBJ databases">
        <title>Fungi with potential for degradation of polypropylene.</title>
        <authorList>
            <person name="Gostincar C."/>
        </authorList>
    </citation>
    <scope>NUCLEOTIDE SEQUENCE</scope>
    <source>
        <strain evidence="3">EXF-13308</strain>
    </source>
</reference>
<evidence type="ECO:0000256" key="2">
    <source>
        <dbReference type="SAM" id="SignalP"/>
    </source>
</evidence>
<comment type="caution">
    <text evidence="3">The sequence shown here is derived from an EMBL/GenBank/DDBJ whole genome shotgun (WGS) entry which is preliminary data.</text>
</comment>
<organism evidence="3 4">
    <name type="scientific">Pleurostoma richardsiae</name>
    <dbReference type="NCBI Taxonomy" id="41990"/>
    <lineage>
        <taxon>Eukaryota</taxon>
        <taxon>Fungi</taxon>
        <taxon>Dikarya</taxon>
        <taxon>Ascomycota</taxon>
        <taxon>Pezizomycotina</taxon>
        <taxon>Sordariomycetes</taxon>
        <taxon>Sordariomycetidae</taxon>
        <taxon>Calosphaeriales</taxon>
        <taxon>Pleurostomataceae</taxon>
        <taxon>Pleurostoma</taxon>
    </lineage>
</organism>
<keyword evidence="2" id="KW-0732">Signal</keyword>
<feature type="signal peptide" evidence="2">
    <location>
        <begin position="1"/>
        <end position="20"/>
    </location>
</feature>
<keyword evidence="4" id="KW-1185">Reference proteome</keyword>
<accession>A0AA38R5C7</accession>
<feature type="chain" id="PRO_5041450614" evidence="2">
    <location>
        <begin position="21"/>
        <end position="241"/>
    </location>
</feature>
<sequence>MLLKPASTLAILAVASQAVAELMPYKPMKMSMSVREMFGVVRRDDSGYQPTQTFCGMGQTCAEACGAGFDMCASDDQQIHCYNPGASQLCCPDGTGNSCDAGFYCTADTAGETWCCPEGLNLAECAAKYGVTGSLVSETPTPTSTSISSTSTSTSSNSSTTSASSTSSFVIKNTTSIVSTTSSCSSTVSAVVTFPAANTTSVIKFTSATVTPTPAAVSTSGAMASAVPAALALLAAAAAFL</sequence>
<evidence type="ECO:0000313" key="4">
    <source>
        <dbReference type="Proteomes" id="UP001174694"/>
    </source>
</evidence>
<feature type="region of interest" description="Disordered" evidence="1">
    <location>
        <begin position="137"/>
        <end position="164"/>
    </location>
</feature>
<dbReference type="Proteomes" id="UP001174694">
    <property type="component" value="Unassembled WGS sequence"/>
</dbReference>
<proteinExistence type="predicted"/>
<protein>
    <submittedName>
        <fullName evidence="3">Uncharacterized protein</fullName>
    </submittedName>
</protein>
<evidence type="ECO:0000313" key="3">
    <source>
        <dbReference type="EMBL" id="KAJ9136439.1"/>
    </source>
</evidence>
<dbReference type="AlphaFoldDB" id="A0AA38R5C7"/>